<feature type="non-terminal residue" evidence="6">
    <location>
        <position position="1"/>
    </location>
</feature>
<evidence type="ECO:0000259" key="5">
    <source>
        <dbReference type="PROSITE" id="PS51192"/>
    </source>
</evidence>
<keyword evidence="3" id="KW-0067">ATP-binding</keyword>
<dbReference type="PANTHER" id="PTHR18934:SF118">
    <property type="entry name" value="ATP-DEPENDENT RNA HELICASE DHX33"/>
    <property type="match status" value="1"/>
</dbReference>
<dbReference type="OrthoDB" id="10253254at2759"/>
<dbReference type="EC" id="3.6.4.13" evidence="1"/>
<evidence type="ECO:0000256" key="3">
    <source>
        <dbReference type="ARBA" id="ARBA00022806"/>
    </source>
</evidence>
<dbReference type="EMBL" id="KV428542">
    <property type="protein sequence ID" value="KZT31530.1"/>
    <property type="molecule type" value="Genomic_DNA"/>
</dbReference>
<dbReference type="GO" id="GO:0016787">
    <property type="term" value="F:hydrolase activity"/>
    <property type="evidence" value="ECO:0007669"/>
    <property type="project" value="UniProtKB-KW"/>
</dbReference>
<dbReference type="GO" id="GO:0005524">
    <property type="term" value="F:ATP binding"/>
    <property type="evidence" value="ECO:0007669"/>
    <property type="project" value="InterPro"/>
</dbReference>
<keyword evidence="2 6" id="KW-0378">Hydrolase</keyword>
<dbReference type="InterPro" id="IPR002464">
    <property type="entry name" value="DNA/RNA_helicase_DEAH_CS"/>
</dbReference>
<evidence type="ECO:0000313" key="7">
    <source>
        <dbReference type="Proteomes" id="UP000076798"/>
    </source>
</evidence>
<evidence type="ECO:0000256" key="4">
    <source>
        <dbReference type="ARBA" id="ARBA00047984"/>
    </source>
</evidence>
<evidence type="ECO:0000256" key="2">
    <source>
        <dbReference type="ARBA" id="ARBA00022801"/>
    </source>
</evidence>
<reference evidence="6 7" key="1">
    <citation type="journal article" date="2016" name="Mol. Biol. Evol.">
        <title>Comparative Genomics of Early-Diverging Mushroom-Forming Fungi Provides Insights into the Origins of Lignocellulose Decay Capabilities.</title>
        <authorList>
            <person name="Nagy L.G."/>
            <person name="Riley R."/>
            <person name="Tritt A."/>
            <person name="Adam C."/>
            <person name="Daum C."/>
            <person name="Floudas D."/>
            <person name="Sun H."/>
            <person name="Yadav J.S."/>
            <person name="Pangilinan J."/>
            <person name="Larsson K.H."/>
            <person name="Matsuura K."/>
            <person name="Barry K."/>
            <person name="Labutti K."/>
            <person name="Kuo R."/>
            <person name="Ohm R.A."/>
            <person name="Bhattacharya S.S."/>
            <person name="Shirouzu T."/>
            <person name="Yoshinaga Y."/>
            <person name="Martin F.M."/>
            <person name="Grigoriev I.V."/>
            <person name="Hibbett D.S."/>
        </authorList>
    </citation>
    <scope>NUCLEOTIDE SEQUENCE [LARGE SCALE GENOMIC DNA]</scope>
    <source>
        <strain evidence="6 7">HHB10207 ss-3</strain>
    </source>
</reference>
<dbReference type="PROSITE" id="PS00690">
    <property type="entry name" value="DEAH_ATP_HELICASE"/>
    <property type="match status" value="1"/>
</dbReference>
<dbReference type="Pfam" id="PF00270">
    <property type="entry name" value="DEAD"/>
    <property type="match status" value="1"/>
</dbReference>
<comment type="catalytic activity">
    <reaction evidence="4">
        <text>ATP + H2O = ADP + phosphate + H(+)</text>
        <dbReference type="Rhea" id="RHEA:13065"/>
        <dbReference type="ChEBI" id="CHEBI:15377"/>
        <dbReference type="ChEBI" id="CHEBI:15378"/>
        <dbReference type="ChEBI" id="CHEBI:30616"/>
        <dbReference type="ChEBI" id="CHEBI:43474"/>
        <dbReference type="ChEBI" id="CHEBI:456216"/>
        <dbReference type="EC" id="3.6.4.13"/>
    </reaction>
</comment>
<evidence type="ECO:0000313" key="6">
    <source>
        <dbReference type="EMBL" id="KZT31530.1"/>
    </source>
</evidence>
<dbReference type="InterPro" id="IPR011545">
    <property type="entry name" value="DEAD/DEAH_box_helicase_dom"/>
</dbReference>
<gene>
    <name evidence="6" type="ORF">SISSUDRAFT_1101146</name>
</gene>
<dbReference type="SUPFAM" id="SSF52540">
    <property type="entry name" value="P-loop containing nucleoside triphosphate hydrolases"/>
    <property type="match status" value="1"/>
</dbReference>
<proteinExistence type="predicted"/>
<dbReference type="SMART" id="SM00487">
    <property type="entry name" value="DEXDc"/>
    <property type="match status" value="1"/>
</dbReference>
<dbReference type="InterPro" id="IPR027417">
    <property type="entry name" value="P-loop_NTPase"/>
</dbReference>
<dbReference type="GO" id="GO:0003724">
    <property type="term" value="F:RNA helicase activity"/>
    <property type="evidence" value="ECO:0007669"/>
    <property type="project" value="UniProtKB-EC"/>
</dbReference>
<keyword evidence="3" id="KW-0547">Nucleotide-binding</keyword>
<keyword evidence="7" id="KW-1185">Reference proteome</keyword>
<feature type="domain" description="Helicase ATP-binding" evidence="5">
    <location>
        <begin position="6"/>
        <end position="184"/>
    </location>
</feature>
<evidence type="ECO:0000256" key="1">
    <source>
        <dbReference type="ARBA" id="ARBA00012552"/>
    </source>
</evidence>
<sequence>GKDALIQQIRTNDTVVILEETGSGETAQVPQLLLEPSFAKDAVIGVTQTRRVAATSIAQRVALEQGTKVGDLVGYSVRFEEASSSDTKIKFLTDGMLVRELMMDPLLSGYSVIIVDEAHNRTLGTDLLLSRLKDIQKIPKQSSDKKGKRPASETRPLKVVMMSATLDAEEFSAYFNGAKIFYVQGRQYPVKIYYTSEPQQDFLEAGLNTFFPASQGEDGRRCAYLLTRARRY</sequence>
<dbReference type="GO" id="GO:0045943">
    <property type="term" value="P:positive regulation of transcription by RNA polymerase I"/>
    <property type="evidence" value="ECO:0007669"/>
    <property type="project" value="TreeGrafter"/>
</dbReference>
<keyword evidence="3" id="KW-0347">Helicase</keyword>
<dbReference type="PROSITE" id="PS51192">
    <property type="entry name" value="HELICASE_ATP_BIND_1"/>
    <property type="match status" value="1"/>
</dbReference>
<dbReference type="AlphaFoldDB" id="A0A165WUE6"/>
<dbReference type="GO" id="GO:0003725">
    <property type="term" value="F:double-stranded RNA binding"/>
    <property type="evidence" value="ECO:0007669"/>
    <property type="project" value="TreeGrafter"/>
</dbReference>
<dbReference type="InterPro" id="IPR014001">
    <property type="entry name" value="Helicase_ATP-bd"/>
</dbReference>
<dbReference type="GO" id="GO:0005730">
    <property type="term" value="C:nucleolus"/>
    <property type="evidence" value="ECO:0007669"/>
    <property type="project" value="TreeGrafter"/>
</dbReference>
<dbReference type="Gene3D" id="3.40.50.300">
    <property type="entry name" value="P-loop containing nucleotide triphosphate hydrolases"/>
    <property type="match status" value="1"/>
</dbReference>
<name>A0A165WUE6_9AGAM</name>
<dbReference type="PANTHER" id="PTHR18934">
    <property type="entry name" value="ATP-DEPENDENT RNA HELICASE"/>
    <property type="match status" value="1"/>
</dbReference>
<dbReference type="STRING" id="1314776.A0A165WUE6"/>
<accession>A0A165WUE6</accession>
<dbReference type="Proteomes" id="UP000076798">
    <property type="component" value="Unassembled WGS sequence"/>
</dbReference>
<organism evidence="6 7">
    <name type="scientific">Sistotremastrum suecicum HHB10207 ss-3</name>
    <dbReference type="NCBI Taxonomy" id="1314776"/>
    <lineage>
        <taxon>Eukaryota</taxon>
        <taxon>Fungi</taxon>
        <taxon>Dikarya</taxon>
        <taxon>Basidiomycota</taxon>
        <taxon>Agaricomycotina</taxon>
        <taxon>Agaricomycetes</taxon>
        <taxon>Sistotremastrales</taxon>
        <taxon>Sistotremastraceae</taxon>
        <taxon>Sistotremastrum</taxon>
    </lineage>
</organism>
<protein>
    <recommendedName>
        <fullName evidence="1">RNA helicase</fullName>
        <ecNumber evidence="1">3.6.4.13</ecNumber>
    </recommendedName>
</protein>